<sequence>MEAKDKMEGILKRMKVMEQHSRAEFASLKKAMEEWMPEVEKKMEGLQISVVALQAKVNQAPHPSPPLFPNDPQYQGDTARMGNGTSMLGLTPYPAPPRSIVQPQRQPHHHECSGGDA</sequence>
<name>A0A6G1CVR7_9ORYZ</name>
<reference evidence="2 3" key="1">
    <citation type="submission" date="2019-11" db="EMBL/GenBank/DDBJ databases">
        <title>Whole genome sequence of Oryza granulata.</title>
        <authorList>
            <person name="Li W."/>
        </authorList>
    </citation>
    <scope>NUCLEOTIDE SEQUENCE [LARGE SCALE GENOMIC DNA]</scope>
    <source>
        <strain evidence="3">cv. Menghai</strain>
        <tissue evidence="2">Leaf</tissue>
    </source>
</reference>
<gene>
    <name evidence="2" type="ORF">E2562_032567</name>
</gene>
<evidence type="ECO:0000256" key="1">
    <source>
        <dbReference type="SAM" id="MobiDB-lite"/>
    </source>
</evidence>
<evidence type="ECO:0000313" key="3">
    <source>
        <dbReference type="Proteomes" id="UP000479710"/>
    </source>
</evidence>
<comment type="caution">
    <text evidence="2">The sequence shown here is derived from an EMBL/GenBank/DDBJ whole genome shotgun (WGS) entry which is preliminary data.</text>
</comment>
<evidence type="ECO:0008006" key="4">
    <source>
        <dbReference type="Google" id="ProtNLM"/>
    </source>
</evidence>
<dbReference type="EMBL" id="SPHZ02000008">
    <property type="protein sequence ID" value="KAF0904192.1"/>
    <property type="molecule type" value="Genomic_DNA"/>
</dbReference>
<protein>
    <recommendedName>
        <fullName evidence="4">FRIGIDA-like protein</fullName>
    </recommendedName>
</protein>
<dbReference type="Proteomes" id="UP000479710">
    <property type="component" value="Unassembled WGS sequence"/>
</dbReference>
<accession>A0A6G1CVR7</accession>
<organism evidence="2 3">
    <name type="scientific">Oryza meyeriana var. granulata</name>
    <dbReference type="NCBI Taxonomy" id="110450"/>
    <lineage>
        <taxon>Eukaryota</taxon>
        <taxon>Viridiplantae</taxon>
        <taxon>Streptophyta</taxon>
        <taxon>Embryophyta</taxon>
        <taxon>Tracheophyta</taxon>
        <taxon>Spermatophyta</taxon>
        <taxon>Magnoliopsida</taxon>
        <taxon>Liliopsida</taxon>
        <taxon>Poales</taxon>
        <taxon>Poaceae</taxon>
        <taxon>BOP clade</taxon>
        <taxon>Oryzoideae</taxon>
        <taxon>Oryzeae</taxon>
        <taxon>Oryzinae</taxon>
        <taxon>Oryza</taxon>
        <taxon>Oryza meyeriana</taxon>
    </lineage>
</organism>
<keyword evidence="3" id="KW-1185">Reference proteome</keyword>
<dbReference type="AlphaFoldDB" id="A0A6G1CVR7"/>
<proteinExistence type="predicted"/>
<feature type="region of interest" description="Disordered" evidence="1">
    <location>
        <begin position="59"/>
        <end position="117"/>
    </location>
</feature>
<evidence type="ECO:0000313" key="2">
    <source>
        <dbReference type="EMBL" id="KAF0904192.1"/>
    </source>
</evidence>